<name>A0A9J6NZN9_9CLOT</name>
<dbReference type="RefSeq" id="WP_250858756.1">
    <property type="nucleotide sequence ID" value="NZ_JAGSOJ010000002.1"/>
</dbReference>
<proteinExistence type="predicted"/>
<sequence>MNYISKELNDWAIDKIKKEFPEDVALLIGHEHWKIAPDGNEIAFNFFVPSTERGYDLSQTFIIDDIGYDLFPMSWDRLEEIANLNQSLTTCLADGVILYARNEEDKEHFIKLQEKLQNNLKDKNLTYIKGLEKINRAMELFQNMLFEKSLSGIRKASGFVAHYLVEAIAAVNGSYLKRGPENIIAKLSELEETPDLFIGLYENLITTKTIEESKDICYKMLASTRDFFSIRKPVKKTQVKEYDYKYLAEWYQEITYWFRRIYYYCDMKDTSNCFAWGCSMQRELDFATEEFGLETMELINTFNSQDSSVFRKRAEEIEKYIVSEIEKHNVKIQKFKNLNEFLKQNG</sequence>
<evidence type="ECO:0000313" key="2">
    <source>
        <dbReference type="Proteomes" id="UP001056429"/>
    </source>
</evidence>
<evidence type="ECO:0000313" key="1">
    <source>
        <dbReference type="EMBL" id="MCM1989731.1"/>
    </source>
</evidence>
<dbReference type="Proteomes" id="UP001056429">
    <property type="component" value="Unassembled WGS sequence"/>
</dbReference>
<accession>A0A9J6NZN9</accession>
<comment type="caution">
    <text evidence="1">The sequence shown here is derived from an EMBL/GenBank/DDBJ whole genome shotgun (WGS) entry which is preliminary data.</text>
</comment>
<dbReference type="EMBL" id="JAGSOJ010000002">
    <property type="protein sequence ID" value="MCM1989731.1"/>
    <property type="molecule type" value="Genomic_DNA"/>
</dbReference>
<dbReference type="AlphaFoldDB" id="A0A9J6NZN9"/>
<gene>
    <name evidence="1" type="ORF">KDK92_08265</name>
</gene>
<protein>
    <submittedName>
        <fullName evidence="1">Uncharacterized protein</fullName>
    </submittedName>
</protein>
<reference evidence="1" key="2">
    <citation type="submission" date="2021-04" db="EMBL/GenBank/DDBJ databases">
        <authorList>
            <person name="Dong X."/>
        </authorList>
    </citation>
    <scope>NUCLEOTIDE SEQUENCE</scope>
    <source>
        <strain evidence="1">ZWT</strain>
    </source>
</reference>
<organism evidence="1 2">
    <name type="scientific">Oceanirhabdus seepicola</name>
    <dbReference type="NCBI Taxonomy" id="2828781"/>
    <lineage>
        <taxon>Bacteria</taxon>
        <taxon>Bacillati</taxon>
        <taxon>Bacillota</taxon>
        <taxon>Clostridia</taxon>
        <taxon>Eubacteriales</taxon>
        <taxon>Clostridiaceae</taxon>
        <taxon>Oceanirhabdus</taxon>
    </lineage>
</organism>
<keyword evidence="2" id="KW-1185">Reference proteome</keyword>
<reference evidence="1" key="1">
    <citation type="journal article" date="2021" name="mSystems">
        <title>Bacteria and Archaea Synergistically Convert Glycine Betaine to Biogenic Methane in the Formosa Cold Seep of the South China Sea.</title>
        <authorList>
            <person name="Li L."/>
            <person name="Zhang W."/>
            <person name="Zhang S."/>
            <person name="Song L."/>
            <person name="Sun Q."/>
            <person name="Zhang H."/>
            <person name="Xiang H."/>
            <person name="Dong X."/>
        </authorList>
    </citation>
    <scope>NUCLEOTIDE SEQUENCE</scope>
    <source>
        <strain evidence="1">ZWT</strain>
    </source>
</reference>